<comment type="caution">
    <text evidence="1">The sequence shown here is derived from an EMBL/GenBank/DDBJ whole genome shotgun (WGS) entry which is preliminary data.</text>
</comment>
<name>A0A4Z2H2W1_9TELE</name>
<accession>A0A4Z2H2W1</accession>
<gene>
    <name evidence="1" type="ORF">EYF80_029995</name>
</gene>
<evidence type="ECO:0000313" key="2">
    <source>
        <dbReference type="Proteomes" id="UP000314294"/>
    </source>
</evidence>
<evidence type="ECO:0000313" key="1">
    <source>
        <dbReference type="EMBL" id="TNN59810.1"/>
    </source>
</evidence>
<protein>
    <submittedName>
        <fullName evidence="1">Uncharacterized protein</fullName>
    </submittedName>
</protein>
<keyword evidence="2" id="KW-1185">Reference proteome</keyword>
<dbReference type="Proteomes" id="UP000314294">
    <property type="component" value="Unassembled WGS sequence"/>
</dbReference>
<sequence>MSSSSTPEKCSRHGEGGGGLTTQCCTVEGDIKALLNAFFRYVLSKAEFSKAVTPCCDCFLCHHNALGSPALRKQLALTWSGQTGGAGAGVTNRLLSLAHLSLGLAATGLRAATALSESHNHGAS</sequence>
<reference evidence="1 2" key="1">
    <citation type="submission" date="2019-03" db="EMBL/GenBank/DDBJ databases">
        <title>First draft genome of Liparis tanakae, snailfish: a comprehensive survey of snailfish specific genes.</title>
        <authorList>
            <person name="Kim W."/>
            <person name="Song I."/>
            <person name="Jeong J.-H."/>
            <person name="Kim D."/>
            <person name="Kim S."/>
            <person name="Ryu S."/>
            <person name="Song J.Y."/>
            <person name="Lee S.K."/>
        </authorList>
    </citation>
    <scope>NUCLEOTIDE SEQUENCE [LARGE SCALE GENOMIC DNA]</scope>
    <source>
        <tissue evidence="1">Muscle</tissue>
    </source>
</reference>
<dbReference type="EMBL" id="SRLO01000348">
    <property type="protein sequence ID" value="TNN59810.1"/>
    <property type="molecule type" value="Genomic_DNA"/>
</dbReference>
<dbReference type="AlphaFoldDB" id="A0A4Z2H2W1"/>
<proteinExistence type="predicted"/>
<organism evidence="1 2">
    <name type="scientific">Liparis tanakae</name>
    <name type="common">Tanaka's snailfish</name>
    <dbReference type="NCBI Taxonomy" id="230148"/>
    <lineage>
        <taxon>Eukaryota</taxon>
        <taxon>Metazoa</taxon>
        <taxon>Chordata</taxon>
        <taxon>Craniata</taxon>
        <taxon>Vertebrata</taxon>
        <taxon>Euteleostomi</taxon>
        <taxon>Actinopterygii</taxon>
        <taxon>Neopterygii</taxon>
        <taxon>Teleostei</taxon>
        <taxon>Neoteleostei</taxon>
        <taxon>Acanthomorphata</taxon>
        <taxon>Eupercaria</taxon>
        <taxon>Perciformes</taxon>
        <taxon>Cottioidei</taxon>
        <taxon>Cottales</taxon>
        <taxon>Liparidae</taxon>
        <taxon>Liparis</taxon>
    </lineage>
</organism>